<dbReference type="RefSeq" id="WP_157390035.1">
    <property type="nucleotide sequence ID" value="NZ_WRPP01000005.1"/>
</dbReference>
<gene>
    <name evidence="2" type="ORF">GPX89_24425</name>
</gene>
<comment type="caution">
    <text evidence="2">The sequence shown here is derived from an EMBL/GenBank/DDBJ whole genome shotgun (WGS) entry which is preliminary data.</text>
</comment>
<protein>
    <submittedName>
        <fullName evidence="2">DUF190 domain-containing protein</fullName>
    </submittedName>
</protein>
<dbReference type="SUPFAM" id="SSF54913">
    <property type="entry name" value="GlnB-like"/>
    <property type="match status" value="1"/>
</dbReference>
<dbReference type="AlphaFoldDB" id="A0A7K1V1K8"/>
<name>A0A7K1V1K8_9NOCA</name>
<dbReference type="Gene3D" id="3.30.70.120">
    <property type="match status" value="1"/>
</dbReference>
<reference evidence="2 3" key="1">
    <citation type="submission" date="2019-12" db="EMBL/GenBank/DDBJ databases">
        <title>Nocardia sp. nov. ET3-3 isolated from soil.</title>
        <authorList>
            <person name="Kanchanasin P."/>
            <person name="Tanasupawat S."/>
            <person name="Yuki M."/>
            <person name="Kudo T."/>
        </authorList>
    </citation>
    <scope>NUCLEOTIDE SEQUENCE [LARGE SCALE GENOMIC DNA]</scope>
    <source>
        <strain evidence="2 3">ET3-3</strain>
    </source>
</reference>
<evidence type="ECO:0000313" key="2">
    <source>
        <dbReference type="EMBL" id="MVU80382.1"/>
    </source>
</evidence>
<dbReference type="PANTHER" id="PTHR35983:SF1">
    <property type="entry name" value="UPF0166 PROTEIN TM_0021"/>
    <property type="match status" value="1"/>
</dbReference>
<dbReference type="InterPro" id="IPR003793">
    <property type="entry name" value="UPF0166"/>
</dbReference>
<proteinExistence type="inferred from homology"/>
<dbReference type="Proteomes" id="UP000466794">
    <property type="component" value="Unassembled WGS sequence"/>
</dbReference>
<dbReference type="Pfam" id="PF02641">
    <property type="entry name" value="DUF190"/>
    <property type="match status" value="1"/>
</dbReference>
<dbReference type="PANTHER" id="PTHR35983">
    <property type="entry name" value="UPF0166 PROTEIN TM_0021"/>
    <property type="match status" value="1"/>
</dbReference>
<evidence type="ECO:0000256" key="1">
    <source>
        <dbReference type="ARBA" id="ARBA00010554"/>
    </source>
</evidence>
<organism evidence="2 3">
    <name type="scientific">Nocardia terrae</name>
    <dbReference type="NCBI Taxonomy" id="2675851"/>
    <lineage>
        <taxon>Bacteria</taxon>
        <taxon>Bacillati</taxon>
        <taxon>Actinomycetota</taxon>
        <taxon>Actinomycetes</taxon>
        <taxon>Mycobacteriales</taxon>
        <taxon>Nocardiaceae</taxon>
        <taxon>Nocardia</taxon>
    </lineage>
</organism>
<sequence length="115" mass="12708">MRVAGKALRLSIVVGDGDTWNREPVWREIVRRAHAAGLAGASVFRGMEGYGTTYRIHSRRFFAPSKDLPVAVIIVDAEDAVRRFLPQIDEIVTSGLVTMDPVDMLIHVADAEHVP</sequence>
<comment type="similarity">
    <text evidence="1">Belongs to the UPF0166 family.</text>
</comment>
<dbReference type="InterPro" id="IPR015867">
    <property type="entry name" value="N-reg_PII/ATP_PRibTrfase_C"/>
</dbReference>
<dbReference type="InterPro" id="IPR011322">
    <property type="entry name" value="N-reg_PII-like_a/b"/>
</dbReference>
<accession>A0A7K1V1K8</accession>
<keyword evidence="3" id="KW-1185">Reference proteome</keyword>
<dbReference type="EMBL" id="WRPP01000005">
    <property type="protein sequence ID" value="MVU80382.1"/>
    <property type="molecule type" value="Genomic_DNA"/>
</dbReference>
<evidence type="ECO:0000313" key="3">
    <source>
        <dbReference type="Proteomes" id="UP000466794"/>
    </source>
</evidence>